<dbReference type="GO" id="GO:0008234">
    <property type="term" value="F:cysteine-type peptidase activity"/>
    <property type="evidence" value="ECO:0007669"/>
    <property type="project" value="UniProtKB-KW"/>
</dbReference>
<accession>A0A8F2E787</accession>
<keyword evidence="4" id="KW-0788">Thiol protease</keyword>
<dbReference type="InterPro" id="IPR000064">
    <property type="entry name" value="NLP_P60_dom"/>
</dbReference>
<reference evidence="6 7" key="1">
    <citation type="submission" date="2021-03" db="EMBL/GenBank/DDBJ databases">
        <authorList>
            <person name="Alqahtani R."/>
            <person name="Behailu E."/>
            <person name="Cappabianca D.W."/>
            <person name="Csanadi-Schwartz K.M."/>
            <person name="Dalal A.S."/>
            <person name="Fahim M.S."/>
            <person name="Franklin J.M."/>
            <person name="Gluckman M.H."/>
            <person name="Levine C.J."/>
            <person name="Martin N."/>
            <person name="Milza N."/>
            <person name="Najmabadi R."/>
            <person name="Newman A.M."/>
            <person name="Pajunar M."/>
            <person name="Qalawee I."/>
            <person name="Rizvi A."/>
            <person name="Samuel A."/>
            <person name="Smith A."/>
            <person name="Swann F.E."/>
            <person name="Sweeney P."/>
            <person name="Torres N.R."/>
            <person name="Ventrone L."/>
            <person name="Ventura L."/>
            <person name="Wroe M."/>
            <person name="Acquaye N.A."/>
            <person name="Agnes T.J."/>
            <person name="Ahmed A."/>
            <person name="Ahmed S."/>
            <person name="Amodu B.A."/>
            <person name="Arefeayne N.F."/>
            <person name="Asamoah-Frimpong E.A."/>
            <person name="Attaran A."/>
            <person name="Barragan J.M."/>
            <person name="Baumgarten L.N."/>
            <person name="Berhane B."/>
            <person name="Beyene A."/>
            <person name="Bhattarai B."/>
            <person name="Biondokin D.V."/>
            <person name="Boone B.K."/>
            <person name="Burney S.Z."/>
            <person name="Cayanan J.T."/>
            <person name="Cesta G."/>
            <person name="Chang J."/>
            <person name="Chavez J."/>
            <person name="Chorbajian C."/>
            <person name="Christian S."/>
            <person name="Corns J.R."/>
            <person name="Corns N.R."/>
            <person name="Cowan J.T."/>
            <person name="Coyne C."/>
            <person name="Dadzie B."/>
            <person name="Datu D.V."/>
            <person name="Deng B.C."/>
            <person name="Der L."/>
            <person name="Dickerson K."/>
            <person name="Dozier E."/>
            <person name="Egbunine A.O."/>
            <person name="Farooq M."/>
            <person name="Fonge A.E."/>
            <person name="Ghomsi-Nono M.P."/>
            <person name="Giampietro H."/>
            <person name="Gunnison R.P."/>
            <person name="Han S.H."/>
            <person name="Hennigan A.J."/>
            <person name="Hong A.N."/>
            <person name="Ijomor E.C."/>
            <person name="Jalali A."/>
            <person name="Jamil T.Z."/>
            <person name="Jenkins C.R."/>
            <person name="Joseph M.A."/>
            <person name="Jowanowitch O.J."/>
            <person name="Kang D."/>
            <person name="Khan A."/>
            <person name="Khan Z.K."/>
            <person name="Kiewe T."/>
            <person name="Kjerulf A.B."/>
            <person name="Kolosey V."/>
            <person name="Kurup M."/>
            <person name="Lee V.H."/>
            <person name="Llontop-Maldonado V."/>
            <person name="Long P."/>
            <person name="Lu N."/>
            <person name="Majekodunmi A."/>
            <person name="Malik H.W."/>
            <person name="Marcellino S.C."/>
            <person name="Martinez L.A."/>
            <person name="Meher F.N."/>
            <person name="Michelin M.A."/>
            <person name="Mitchell K.G."/>
            <person name="Mullens W.J."/>
            <person name="Nwakama C."/>
            <person name="Nwosu F.T."/>
            <person name="Oboh E.C."/>
            <person name="Odujinrin O."/>
            <person name="Ogunsan O."/>
            <person name="O'Neill K."/>
            <person name="Oxlaj J.A."/>
            <person name="Patel A.K."/>
            <person name="Patel B.R."/>
            <person name="Pham Q."/>
            <person name="Porter J."/>
            <person name="Portes J."/>
            <person name="Prokopenko A."/>
            <person name="Quraishi M."/>
            <person name="Qureshi M."/>
            <person name="Rivera A."/>
            <person name="Rubalsky V."/>
            <person name="Saikali Y."/>
            <person name="Saqaf K."/>
            <person name="Saroya S.R."/>
            <person name="Seas A."/>
            <person name="Shadrick R.E."/>
            <person name="Sharda N."/>
            <person name="Sigindere M.T."/>
            <person name="Simbi V.G."/>
            <person name="Thuzar C."/>
            <person name="Tran K."/>
            <person name="Tran V.D."/>
            <person name="Trang W."/>
            <person name="Vaishnav N."/>
            <person name="Vuong K."/>
            <person name="Walker C."/>
            <person name="Wallace S.A."/>
            <person name="Warfield J.C."/>
            <person name="Wikina T."/>
            <person name="Wobbeking F.T."/>
            <person name="Worrent L.D."/>
            <person name="Yan T."/>
            <person name="Zehra A."/>
            <person name="Avazpour P."/>
            <person name="Kim F.M."/>
            <person name="Mason K."/>
            <person name="Nguyen D.A."/>
            <person name="Pettit S.M."/>
            <person name="Zhou O.J."/>
            <person name="Brissett D.L."/>
            <person name="Gualtieri C."/>
            <person name="Hufford T.M."/>
            <person name="Ko J.M."/>
            <person name="Novak J.K."/>
            <person name="Smith Z.M."/>
            <person name="Mayer-Bacon C."/>
            <person name="Erill I."/>
            <person name="Caruso S.M."/>
            <person name="Garlena R.A."/>
            <person name="Russell D.A."/>
            <person name="Pope W.H."/>
            <person name="Jacobs-Sera D."/>
            <person name="Hatfull G.F."/>
        </authorList>
    </citation>
    <scope>NUCLEOTIDE SEQUENCE [LARGE SCALE GENOMIC DNA]</scope>
</reference>
<dbReference type="SUPFAM" id="SSF54001">
    <property type="entry name" value="Cysteine proteinases"/>
    <property type="match status" value="1"/>
</dbReference>
<evidence type="ECO:0000313" key="6">
    <source>
        <dbReference type="EMBL" id="QWT30091.1"/>
    </source>
</evidence>
<dbReference type="GO" id="GO:0006508">
    <property type="term" value="P:proteolysis"/>
    <property type="evidence" value="ECO:0007669"/>
    <property type="project" value="UniProtKB-KW"/>
</dbReference>
<dbReference type="Proteomes" id="UP000683399">
    <property type="component" value="Segment"/>
</dbReference>
<dbReference type="PROSITE" id="PS51935">
    <property type="entry name" value="NLPC_P60"/>
    <property type="match status" value="1"/>
</dbReference>
<dbReference type="PANTHER" id="PTHR47053:SF1">
    <property type="entry name" value="MUREIN DD-ENDOPEPTIDASE MEPH-RELATED"/>
    <property type="match status" value="1"/>
</dbReference>
<dbReference type="EMBL" id="MW822145">
    <property type="protein sequence ID" value="QWT30091.1"/>
    <property type="molecule type" value="Genomic_DNA"/>
</dbReference>
<feature type="domain" description="NlpC/P60" evidence="5">
    <location>
        <begin position="29"/>
        <end position="158"/>
    </location>
</feature>
<evidence type="ECO:0000256" key="3">
    <source>
        <dbReference type="ARBA" id="ARBA00022801"/>
    </source>
</evidence>
<gene>
    <name evidence="6" type="primary">229</name>
    <name evidence="6" type="ORF">SEA_TUNATARTARE_229</name>
</gene>
<sequence length="159" mass="18044">MNKKTAVIGTLLSATGLVISIPTSAEAATSTQQKAYNFAYAQYQQGDKYAWGATGFRYYDCSGLVWRSFEQAGKNWKRYNAHDQRRYQTNDITASQRKVGDLIFFKRKGSSTYTHVGIYAGSGYMINAVNGNTYKGVRKGKVVDGYWNKYYNADYRRVK</sequence>
<dbReference type="PANTHER" id="PTHR47053">
    <property type="entry name" value="MUREIN DD-ENDOPEPTIDASE MEPH-RELATED"/>
    <property type="match status" value="1"/>
</dbReference>
<dbReference type="InterPro" id="IPR051202">
    <property type="entry name" value="Peptidase_C40"/>
</dbReference>
<evidence type="ECO:0000259" key="5">
    <source>
        <dbReference type="PROSITE" id="PS51935"/>
    </source>
</evidence>
<proteinExistence type="inferred from homology"/>
<comment type="similarity">
    <text evidence="1">Belongs to the peptidase C40 family.</text>
</comment>
<name>A0A8F2E787_9CAUD</name>
<keyword evidence="3 6" id="KW-0378">Hydrolase</keyword>
<evidence type="ECO:0000256" key="2">
    <source>
        <dbReference type="ARBA" id="ARBA00022670"/>
    </source>
</evidence>
<dbReference type="RefSeq" id="YP_010652048.1">
    <property type="nucleotide sequence ID" value="NC_070784.1"/>
</dbReference>
<keyword evidence="7" id="KW-1185">Reference proteome</keyword>
<evidence type="ECO:0000256" key="1">
    <source>
        <dbReference type="ARBA" id="ARBA00007074"/>
    </source>
</evidence>
<dbReference type="GeneID" id="77927796"/>
<dbReference type="KEGG" id="vg:77927796"/>
<dbReference type="Pfam" id="PF00877">
    <property type="entry name" value="NLPC_P60"/>
    <property type="match status" value="1"/>
</dbReference>
<dbReference type="InterPro" id="IPR038765">
    <property type="entry name" value="Papain-like_cys_pep_sf"/>
</dbReference>
<evidence type="ECO:0000313" key="7">
    <source>
        <dbReference type="Proteomes" id="UP000683399"/>
    </source>
</evidence>
<protein>
    <submittedName>
        <fullName evidence="6">Hydrolase</fullName>
    </submittedName>
</protein>
<organism evidence="6 7">
    <name type="scientific">Streptomyces phage TunaTartare</name>
    <dbReference type="NCBI Taxonomy" id="2848887"/>
    <lineage>
        <taxon>Viruses</taxon>
        <taxon>Duplodnaviria</taxon>
        <taxon>Heunggongvirae</taxon>
        <taxon>Uroviricota</taxon>
        <taxon>Caudoviricetes</taxon>
        <taxon>Stanwilliamsviridae</taxon>
        <taxon>Loccivirinae</taxon>
        <taxon>Faustvirus</taxon>
        <taxon>Faustvirus tunatartare</taxon>
    </lineage>
</organism>
<dbReference type="GO" id="GO:0001897">
    <property type="term" value="P:symbiont-mediated cytolysis of host cell"/>
    <property type="evidence" value="ECO:0007669"/>
    <property type="project" value="UniProtKB-ARBA"/>
</dbReference>
<evidence type="ECO:0000256" key="4">
    <source>
        <dbReference type="ARBA" id="ARBA00022807"/>
    </source>
</evidence>
<dbReference type="Gene3D" id="3.90.1720.10">
    <property type="entry name" value="endopeptidase domain like (from Nostoc punctiforme)"/>
    <property type="match status" value="1"/>
</dbReference>
<keyword evidence="2" id="KW-0645">Protease</keyword>